<dbReference type="AlphaFoldDB" id="A0A6B0VDF4"/>
<evidence type="ECO:0000313" key="7">
    <source>
        <dbReference type="EMBL" id="MXU99854.1"/>
    </source>
</evidence>
<comment type="similarity">
    <text evidence="4">Belongs to the TRAFAC class dynamin-like GTPase superfamily. GB1/RHD3 GTPase family.</text>
</comment>
<evidence type="ECO:0000256" key="1">
    <source>
        <dbReference type="ARBA" id="ARBA00022741"/>
    </source>
</evidence>
<evidence type="ECO:0000259" key="6">
    <source>
        <dbReference type="PROSITE" id="PS51715"/>
    </source>
</evidence>
<name>A0A6B0VDF4_IXORI</name>
<feature type="transmembrane region" description="Helical" evidence="5">
    <location>
        <begin position="462"/>
        <end position="482"/>
    </location>
</feature>
<feature type="transmembrane region" description="Helical" evidence="5">
    <location>
        <begin position="489"/>
        <end position="509"/>
    </location>
</feature>
<dbReference type="EMBL" id="GIFC01017771">
    <property type="protein sequence ID" value="MXU99854.1"/>
    <property type="molecule type" value="Transcribed_RNA"/>
</dbReference>
<evidence type="ECO:0000256" key="4">
    <source>
        <dbReference type="PROSITE-ProRule" id="PRU01052"/>
    </source>
</evidence>
<evidence type="ECO:0000256" key="5">
    <source>
        <dbReference type="SAM" id="Phobius"/>
    </source>
</evidence>
<accession>A0A6B0VDF4</accession>
<reference evidence="7" key="1">
    <citation type="submission" date="2019-12" db="EMBL/GenBank/DDBJ databases">
        <title>An insight into the sialome of adult female Ixodes ricinus ticks feeding for 6 days.</title>
        <authorList>
            <person name="Perner J."/>
            <person name="Ribeiro J.M.C."/>
        </authorList>
    </citation>
    <scope>NUCLEOTIDE SEQUENCE</scope>
    <source>
        <strain evidence="7">Semi-engorged</strain>
        <tissue evidence="7">Salivary glands</tissue>
    </source>
</reference>
<evidence type="ECO:0000256" key="3">
    <source>
        <dbReference type="ARBA" id="ARBA00023134"/>
    </source>
</evidence>
<keyword evidence="5" id="KW-1133">Transmembrane helix</keyword>
<dbReference type="GO" id="GO:0005525">
    <property type="term" value="F:GTP binding"/>
    <property type="evidence" value="ECO:0007669"/>
    <property type="project" value="UniProtKB-KW"/>
</dbReference>
<dbReference type="InterPro" id="IPR027417">
    <property type="entry name" value="P-loop_NTPase"/>
</dbReference>
<dbReference type="PANTHER" id="PTHR10751">
    <property type="entry name" value="GUANYLATE BINDING PROTEIN"/>
    <property type="match status" value="1"/>
</dbReference>
<protein>
    <submittedName>
        <fullName evidence="7">Putative guanylate-binding protein</fullName>
    </submittedName>
</protein>
<dbReference type="Pfam" id="PF02263">
    <property type="entry name" value="GBP"/>
    <property type="match status" value="1"/>
</dbReference>
<dbReference type="Gene3D" id="1.20.58.420">
    <property type="entry name" value="AHSP"/>
    <property type="match status" value="1"/>
</dbReference>
<dbReference type="SUPFAM" id="SSF52540">
    <property type="entry name" value="P-loop containing nucleoside triphosphate hydrolases"/>
    <property type="match status" value="1"/>
</dbReference>
<proteinExistence type="inferred from homology"/>
<dbReference type="PROSITE" id="PS51715">
    <property type="entry name" value="G_GB1_RHD3"/>
    <property type="match status" value="1"/>
</dbReference>
<feature type="domain" description="GB1/RHD3-type G" evidence="6">
    <location>
        <begin position="47"/>
        <end position="293"/>
    </location>
</feature>
<keyword evidence="3" id="KW-0342">GTP-binding</keyword>
<organism evidence="7">
    <name type="scientific">Ixodes ricinus</name>
    <name type="common">Common tick</name>
    <name type="synonym">Acarus ricinus</name>
    <dbReference type="NCBI Taxonomy" id="34613"/>
    <lineage>
        <taxon>Eukaryota</taxon>
        <taxon>Metazoa</taxon>
        <taxon>Ecdysozoa</taxon>
        <taxon>Arthropoda</taxon>
        <taxon>Chelicerata</taxon>
        <taxon>Arachnida</taxon>
        <taxon>Acari</taxon>
        <taxon>Parasitiformes</taxon>
        <taxon>Ixodida</taxon>
        <taxon>Ixodoidea</taxon>
        <taxon>Ixodidae</taxon>
        <taxon>Ixodinae</taxon>
        <taxon>Ixodes</taxon>
    </lineage>
</organism>
<dbReference type="InterPro" id="IPR015894">
    <property type="entry name" value="Guanylate-bd_N"/>
</dbReference>
<evidence type="ECO:0000256" key="2">
    <source>
        <dbReference type="ARBA" id="ARBA00022801"/>
    </source>
</evidence>
<keyword evidence="1" id="KW-0547">Nucleotide-binding</keyword>
<keyword evidence="2" id="KW-0378">Hydrolase</keyword>
<dbReference type="GO" id="GO:0003924">
    <property type="term" value="F:GTPase activity"/>
    <property type="evidence" value="ECO:0007669"/>
    <property type="project" value="InterPro"/>
</dbReference>
<dbReference type="InterPro" id="IPR036543">
    <property type="entry name" value="Guanylate-bd_C_sf"/>
</dbReference>
<sequence length="510" mass="57343">MAGVDSAADGKRLVGKPVTVIRVNEQGKLSLDSEALRSVLLQKDVRDLPVVVLSVAGAFRTGKSSILNVLLRFPFLQFEDWLGEPDKPLEGFPWMSGSDPHTEGIVFWSHLFRAVTADKKKVAVLLVDTQGSFGTSSSTAMSVHIFALSVLISSIQVFNVMRNLQVDHLQHLQMYYKYGTYAQGLESGTSGFQLCVFLVRDWPWPTEYEFGWEGGERLLEKILGVESKNKPTDELRDLRTYFKSCLSSRNCFLMPSPVLTDDGCSFNGAVNGITPSLKEYLRDFVRGLLSPSKLVVKTVDGEPLTASQLCKFVEKITPMFSSKELPVPVSMAPQTAQFCAQLAREKALKTYRASVAEAFRSTEKLISPEELRQKEKSIRNEVLYSFDNAPRLKLYGYHKKARESLIKNFDAIFSKFRARHEADRKNDEEKEVRRKLDFFTSYFFSFLRSFFHSFLIRAVGRFGAVAIVLLLATICIATAVIVEVFFARVLSLTAIGIGLATSFFCYLAFF</sequence>
<dbReference type="Gene3D" id="3.40.50.300">
    <property type="entry name" value="P-loop containing nucleotide triphosphate hydrolases"/>
    <property type="match status" value="1"/>
</dbReference>
<dbReference type="SUPFAM" id="SSF48340">
    <property type="entry name" value="Interferon-induced guanylate-binding protein 1 (GBP1), C-terminal domain"/>
    <property type="match status" value="1"/>
</dbReference>
<keyword evidence="5" id="KW-0472">Membrane</keyword>
<keyword evidence="5" id="KW-0812">Transmembrane</keyword>
<dbReference type="InterPro" id="IPR030386">
    <property type="entry name" value="G_GB1_RHD3_dom"/>
</dbReference>